<dbReference type="AlphaFoldDB" id="A0AAW1XJW4"/>
<accession>A0AAW1XJW4</accession>
<dbReference type="GO" id="GO:0005840">
    <property type="term" value="C:ribosome"/>
    <property type="evidence" value="ECO:0007669"/>
    <property type="project" value="UniProtKB-KW"/>
</dbReference>
<dbReference type="Pfam" id="PF00673">
    <property type="entry name" value="Ribosomal_L5_C"/>
    <property type="match status" value="1"/>
</dbReference>
<dbReference type="PROSITE" id="PS00358">
    <property type="entry name" value="RIBOSOMAL_L5"/>
    <property type="match status" value="1"/>
</dbReference>
<organism evidence="8 9">
    <name type="scientific">Rubus argutus</name>
    <name type="common">Southern blackberry</name>
    <dbReference type="NCBI Taxonomy" id="59490"/>
    <lineage>
        <taxon>Eukaryota</taxon>
        <taxon>Viridiplantae</taxon>
        <taxon>Streptophyta</taxon>
        <taxon>Embryophyta</taxon>
        <taxon>Tracheophyta</taxon>
        <taxon>Spermatophyta</taxon>
        <taxon>Magnoliopsida</taxon>
        <taxon>eudicotyledons</taxon>
        <taxon>Gunneridae</taxon>
        <taxon>Pentapetalae</taxon>
        <taxon>rosids</taxon>
        <taxon>fabids</taxon>
        <taxon>Rosales</taxon>
        <taxon>Rosaceae</taxon>
        <taxon>Rosoideae</taxon>
        <taxon>Rosoideae incertae sedis</taxon>
        <taxon>Rubus</taxon>
    </lineage>
</organism>
<evidence type="ECO:0000256" key="5">
    <source>
        <dbReference type="ARBA" id="ARBA00022980"/>
    </source>
</evidence>
<dbReference type="Gene3D" id="3.30.40.10">
    <property type="entry name" value="Zinc/RING finger domain, C3HC4 (zinc finger)"/>
    <property type="match status" value="1"/>
</dbReference>
<dbReference type="SMART" id="SM00744">
    <property type="entry name" value="RINGv"/>
    <property type="match status" value="1"/>
</dbReference>
<comment type="caution">
    <text evidence="8">The sequence shown here is derived from an EMBL/GenBank/DDBJ whole genome shotgun (WGS) entry which is preliminary data.</text>
</comment>
<evidence type="ECO:0000256" key="6">
    <source>
        <dbReference type="ARBA" id="ARBA00023274"/>
    </source>
</evidence>
<keyword evidence="9" id="KW-1185">Reference proteome</keyword>
<evidence type="ECO:0000256" key="1">
    <source>
        <dbReference type="ARBA" id="ARBA00008553"/>
    </source>
</evidence>
<dbReference type="InterPro" id="IPR022803">
    <property type="entry name" value="Ribosomal_uL5_dom_sf"/>
</dbReference>
<sequence>MDTGSHDLHGSSAVLRGVDRNSIEKSRNSVVWSVVESVIVEAASAIRKTEDLKALGGELGSNKAVGEEGVERLNNESCEKRDSVEVSSQVELGTNKNSNNFVDGNVSESVVVIDSGEASRGGDDVGFGVKVDELGSSKVEESKMKVPEAERDSHVIDIKCGSGKGFGDNWEAESVCRICHLSSDQSPDRKSETTSCSATMDLIHLGCGCKDELGVAHAHCAEAWFKLKGNRMCEICGETAKNVTGVGDNRFLEEWNERRFSGLGTNTSERNVGCWRGQPFCNFLMACLASEKKLANPMREIKVQKLVLNISVGESGDRLTRAAKVLEQLSGQTPVFSKARYTVRSFGIRRNEKIACYVTVRGEKAMQLLESGLKVKEYELLRKNFSDTGCFGFGIQEHIDLGIKYDPSTGIYGMDFFVVLERPGYRVGRRRRCKARVGIQHRVTKDDAMKWFQVKYEGVILNKSQAIV</sequence>
<comment type="similarity">
    <text evidence="1">Belongs to the universal ribosomal protein uL5 family.</text>
</comment>
<feature type="domain" description="RING-CH-type" evidence="7">
    <location>
        <begin position="168"/>
        <end position="243"/>
    </location>
</feature>
<dbReference type="PROSITE" id="PS51292">
    <property type="entry name" value="ZF_RING_CH"/>
    <property type="match status" value="1"/>
</dbReference>
<keyword evidence="3" id="KW-0863">Zinc-finger</keyword>
<dbReference type="EMBL" id="JBEDUW010000003">
    <property type="protein sequence ID" value="KAK9936606.1"/>
    <property type="molecule type" value="Genomic_DNA"/>
</dbReference>
<keyword evidence="2" id="KW-0479">Metal-binding</keyword>
<dbReference type="Pfam" id="PF12906">
    <property type="entry name" value="RINGv"/>
    <property type="match status" value="1"/>
</dbReference>
<dbReference type="InterPro" id="IPR020929">
    <property type="entry name" value="Ribosomal_uL5_CS"/>
</dbReference>
<keyword evidence="5" id="KW-0689">Ribosomal protein</keyword>
<gene>
    <name evidence="8" type="ORF">M0R45_013438</name>
</gene>
<evidence type="ECO:0000256" key="4">
    <source>
        <dbReference type="ARBA" id="ARBA00022833"/>
    </source>
</evidence>
<dbReference type="NCBIfam" id="NF003258">
    <property type="entry name" value="PRK04219.1"/>
    <property type="match status" value="1"/>
</dbReference>
<dbReference type="SUPFAM" id="SSF57850">
    <property type="entry name" value="RING/U-box"/>
    <property type="match status" value="1"/>
</dbReference>
<keyword evidence="4" id="KW-0862">Zinc</keyword>
<evidence type="ECO:0000313" key="8">
    <source>
        <dbReference type="EMBL" id="KAK9936606.1"/>
    </source>
</evidence>
<keyword evidence="6" id="KW-0687">Ribonucleoprotein</keyword>
<dbReference type="SUPFAM" id="SSF55282">
    <property type="entry name" value="RL5-like"/>
    <property type="match status" value="1"/>
</dbReference>
<dbReference type="Proteomes" id="UP001457282">
    <property type="component" value="Unassembled WGS sequence"/>
</dbReference>
<name>A0AAW1XJW4_RUBAR</name>
<reference evidence="8 9" key="1">
    <citation type="journal article" date="2023" name="G3 (Bethesda)">
        <title>A chromosome-length genome assembly and annotation of blackberry (Rubus argutus, cv. 'Hillquist').</title>
        <authorList>
            <person name="Bruna T."/>
            <person name="Aryal R."/>
            <person name="Dudchenko O."/>
            <person name="Sargent D.J."/>
            <person name="Mead D."/>
            <person name="Buti M."/>
            <person name="Cavallini A."/>
            <person name="Hytonen T."/>
            <person name="Andres J."/>
            <person name="Pham M."/>
            <person name="Weisz D."/>
            <person name="Mascagni F."/>
            <person name="Usai G."/>
            <person name="Natali L."/>
            <person name="Bassil N."/>
            <person name="Fernandez G.E."/>
            <person name="Lomsadze A."/>
            <person name="Armour M."/>
            <person name="Olukolu B."/>
            <person name="Poorten T."/>
            <person name="Britton C."/>
            <person name="Davik J."/>
            <person name="Ashrafi H."/>
            <person name="Aiden E.L."/>
            <person name="Borodovsky M."/>
            <person name="Worthington M."/>
        </authorList>
    </citation>
    <scope>NUCLEOTIDE SEQUENCE [LARGE SCALE GENOMIC DNA]</scope>
    <source>
        <strain evidence="8">PI 553951</strain>
    </source>
</reference>
<dbReference type="InterPro" id="IPR011016">
    <property type="entry name" value="Znf_RING-CH"/>
</dbReference>
<dbReference type="InterPro" id="IPR013083">
    <property type="entry name" value="Znf_RING/FYVE/PHD"/>
</dbReference>
<dbReference type="GO" id="GO:1990904">
    <property type="term" value="C:ribonucleoprotein complex"/>
    <property type="evidence" value="ECO:0007669"/>
    <property type="project" value="UniProtKB-KW"/>
</dbReference>
<dbReference type="PANTHER" id="PTHR11994">
    <property type="entry name" value="60S RIBOSOMAL PROTEIN L11-RELATED"/>
    <property type="match status" value="1"/>
</dbReference>
<evidence type="ECO:0000313" key="9">
    <source>
        <dbReference type="Proteomes" id="UP001457282"/>
    </source>
</evidence>
<dbReference type="InterPro" id="IPR002132">
    <property type="entry name" value="Ribosomal_uL5"/>
</dbReference>
<dbReference type="GO" id="GO:0003735">
    <property type="term" value="F:structural constituent of ribosome"/>
    <property type="evidence" value="ECO:0007669"/>
    <property type="project" value="InterPro"/>
</dbReference>
<dbReference type="InterPro" id="IPR057266">
    <property type="entry name" value="Ribosomal_uL5_euk/arc-type"/>
</dbReference>
<evidence type="ECO:0000256" key="3">
    <source>
        <dbReference type="ARBA" id="ARBA00022771"/>
    </source>
</evidence>
<dbReference type="InterPro" id="IPR031310">
    <property type="entry name" value="Ribosomal_uL5_N"/>
</dbReference>
<evidence type="ECO:0000259" key="7">
    <source>
        <dbReference type="PROSITE" id="PS51292"/>
    </source>
</evidence>
<dbReference type="Gene3D" id="3.30.1440.10">
    <property type="match status" value="1"/>
</dbReference>
<evidence type="ECO:0000256" key="2">
    <source>
        <dbReference type="ARBA" id="ARBA00022723"/>
    </source>
</evidence>
<dbReference type="InterPro" id="IPR031309">
    <property type="entry name" value="Ribosomal_uL5_C"/>
</dbReference>
<dbReference type="GO" id="GO:0006412">
    <property type="term" value="P:translation"/>
    <property type="evidence" value="ECO:0007669"/>
    <property type="project" value="InterPro"/>
</dbReference>
<protein>
    <recommendedName>
        <fullName evidence="7">RING-CH-type domain-containing protein</fullName>
    </recommendedName>
</protein>
<dbReference type="Pfam" id="PF00281">
    <property type="entry name" value="Ribosomal_L5"/>
    <property type="match status" value="1"/>
</dbReference>
<proteinExistence type="inferred from homology"/>
<dbReference type="GO" id="GO:0008270">
    <property type="term" value="F:zinc ion binding"/>
    <property type="evidence" value="ECO:0007669"/>
    <property type="project" value="UniProtKB-KW"/>
</dbReference>
<dbReference type="FunFam" id="3.30.1440.10:FF:000002">
    <property type="entry name" value="60S ribosomal protein L11"/>
    <property type="match status" value="1"/>
</dbReference>